<accession>I1YJV1</accession>
<dbReference type="KEGG" id="mec:Q7C_2055"/>
<gene>
    <name evidence="1" type="ordered locus">Q7C_2055</name>
</gene>
<keyword evidence="2" id="KW-1185">Reference proteome</keyword>
<dbReference type="EMBL" id="CP003380">
    <property type="protein sequence ID" value="AFJ03194.1"/>
    <property type="molecule type" value="Genomic_DNA"/>
</dbReference>
<dbReference type="STRING" id="754477.Q7C_2055"/>
<name>I1YJV1_METFJ</name>
<evidence type="ECO:0000313" key="1">
    <source>
        <dbReference type="EMBL" id="AFJ03194.1"/>
    </source>
</evidence>
<dbReference type="Proteomes" id="UP000009145">
    <property type="component" value="Chromosome"/>
</dbReference>
<evidence type="ECO:0000313" key="2">
    <source>
        <dbReference type="Proteomes" id="UP000009145"/>
    </source>
</evidence>
<protein>
    <submittedName>
        <fullName evidence="1">Uncharacterized protein</fullName>
    </submittedName>
</protein>
<dbReference type="PATRIC" id="fig|754477.3.peg.2023"/>
<dbReference type="HOGENOM" id="CLU_3119652_0_0_6"/>
<dbReference type="AlphaFoldDB" id="I1YJV1"/>
<proteinExistence type="predicted"/>
<reference evidence="1 2" key="1">
    <citation type="journal article" date="2012" name="J. Bacteriol.">
        <title>Complete genome sequences of Methylophaga sp. strain JAM1 and Methylophaga sp. strain JAM7.</title>
        <authorList>
            <person name="Villeneuve C."/>
            <person name="Martineau C."/>
            <person name="Mauffrey F."/>
            <person name="Villemur R."/>
        </authorList>
    </citation>
    <scope>NUCLEOTIDE SEQUENCE [LARGE SCALE GENOMIC DNA]</scope>
    <source>
        <strain evidence="1 2">JAM7</strain>
    </source>
</reference>
<organism evidence="1 2">
    <name type="scientific">Methylophaga frappieri (strain ATCC BAA-2434 / DSM 25690 / JAM7)</name>
    <dbReference type="NCBI Taxonomy" id="754477"/>
    <lineage>
        <taxon>Bacteria</taxon>
        <taxon>Pseudomonadati</taxon>
        <taxon>Pseudomonadota</taxon>
        <taxon>Gammaproteobacteria</taxon>
        <taxon>Thiotrichales</taxon>
        <taxon>Piscirickettsiaceae</taxon>
        <taxon>Methylophaga</taxon>
    </lineage>
</organism>
<sequence length="50" mass="5493" precursor="true">MVCIHFDANDSRTLPSGRQSLSFFREAAQNNSGLVNPLADNSEKRVLKTG</sequence>